<gene>
    <name evidence="1" type="primary">mat1-Pc</name>
    <name evidence="2" type="synonym">mat3-Pc</name>
    <name evidence="1" type="ORF">SOMG_02135</name>
    <name evidence="2" type="ORF">SOMG_02144</name>
</gene>
<organism evidence="1 3">
    <name type="scientific">Schizosaccharomyces osmophilus</name>
    <dbReference type="NCBI Taxonomy" id="2545709"/>
    <lineage>
        <taxon>Eukaryota</taxon>
        <taxon>Fungi</taxon>
        <taxon>Dikarya</taxon>
        <taxon>Ascomycota</taxon>
        <taxon>Taphrinomycotina</taxon>
        <taxon>Schizosaccharomycetes</taxon>
        <taxon>Schizosaccharomycetales</taxon>
        <taxon>Schizosaccharomycetaceae</taxon>
        <taxon>Schizosaccharomyces</taxon>
    </lineage>
</organism>
<dbReference type="AlphaFoldDB" id="A0AAE9WB30"/>
<evidence type="ECO:0000313" key="2">
    <source>
        <dbReference type="EMBL" id="WBW72326.1"/>
    </source>
</evidence>
<dbReference type="SUPFAM" id="SSF47095">
    <property type="entry name" value="HMG-box"/>
    <property type="match status" value="1"/>
</dbReference>
<evidence type="ECO:0000313" key="3">
    <source>
        <dbReference type="Proteomes" id="UP001212411"/>
    </source>
</evidence>
<name>A0AAE9WB30_9SCHI</name>
<proteinExistence type="predicted"/>
<dbReference type="RefSeq" id="XP_056036414.1">
    <property type="nucleotide sequence ID" value="XM_056180927.1"/>
</dbReference>
<reference evidence="1" key="2">
    <citation type="submission" date="2023-01" db="EMBL/GenBank/DDBJ databases">
        <authorList>
            <person name="Jia G.-S."/>
            <person name="Zhang W.-C."/>
            <person name="Liang Y."/>
            <person name="Liu X.-H."/>
            <person name="Rhind N."/>
            <person name="Pidoux A."/>
            <person name="Brysch-Herzberg M."/>
            <person name="Du L.-L."/>
        </authorList>
    </citation>
    <scope>NUCLEOTIDE SEQUENCE</scope>
    <source>
        <strain evidence="1">CBS 15793</strain>
    </source>
</reference>
<reference evidence="1 3" key="1">
    <citation type="journal article" date="2023" name="G3 (Bethesda)">
        <title>A high-quality reference genome for the fission yeast Schizosaccharomyces osmophilus.</title>
        <authorList>
            <person name="Jia G.S."/>
            <person name="Zhang W.C."/>
            <person name="Liang Y."/>
            <person name="Liu X.H."/>
            <person name="Rhind N."/>
            <person name="Pidoux A."/>
            <person name="Brysch-Herzberg M."/>
            <person name="Du L.L."/>
        </authorList>
    </citation>
    <scope>NUCLEOTIDE SEQUENCE [LARGE SCALE GENOMIC DNA]</scope>
    <source>
        <strain evidence="1 3">CBS 15793</strain>
    </source>
</reference>
<protein>
    <submittedName>
        <fullName evidence="1">Mating-type transcription factor (Pc-like)</fullName>
    </submittedName>
    <submittedName>
        <fullName evidence="2">p-specific transcription factor Pc at silenced MAT3 locus</fullName>
    </submittedName>
</protein>
<dbReference type="EMBL" id="CP115611">
    <property type="protein sequence ID" value="WBW72326.1"/>
    <property type="molecule type" value="Genomic_DNA"/>
</dbReference>
<dbReference type="InterPro" id="IPR036910">
    <property type="entry name" value="HMG_box_dom_sf"/>
</dbReference>
<dbReference type="Proteomes" id="UP001212411">
    <property type="component" value="Chromosome 1"/>
</dbReference>
<keyword evidence="3" id="KW-1185">Reference proteome</keyword>
<accession>A0AAE9WB30</accession>
<dbReference type="GeneID" id="80875616"/>
<evidence type="ECO:0000313" key="1">
    <source>
        <dbReference type="EMBL" id="WBW72171.1"/>
    </source>
</evidence>
<dbReference type="EMBL" id="CP115611">
    <property type="protein sequence ID" value="WBW72171.1"/>
    <property type="molecule type" value="Genomic_DNA"/>
</dbReference>
<sequence length="117" mass="13575">MNPTLKNPVFLPVLTPSTLFKTRKNRTSNHNYKNGFILFRSRIHKLLKSSGDWGGVSAKCSNIWRSLPQNVKSAWSQTAELSQYQDVRKQIATLEKIILTLWHKEHNNYKLHISTVQ</sequence>
<dbReference type="KEGG" id="som:SOMG_02135"/>